<feature type="transmembrane region" description="Helical" evidence="11">
    <location>
        <begin position="82"/>
        <end position="100"/>
    </location>
</feature>
<dbReference type="InterPro" id="IPR017452">
    <property type="entry name" value="GPCR_Rhodpsn_7TM"/>
</dbReference>
<evidence type="ECO:0000256" key="3">
    <source>
        <dbReference type="ARBA" id="ARBA00022475"/>
    </source>
</evidence>
<protein>
    <submittedName>
        <fullName evidence="13">Tachykinin-like peptides receptor 86C-like 1</fullName>
    </submittedName>
</protein>
<organism evidence="13 14">
    <name type="scientific">Homarus americanus</name>
    <name type="common">American lobster</name>
    <dbReference type="NCBI Taxonomy" id="6706"/>
    <lineage>
        <taxon>Eukaryota</taxon>
        <taxon>Metazoa</taxon>
        <taxon>Ecdysozoa</taxon>
        <taxon>Arthropoda</taxon>
        <taxon>Crustacea</taxon>
        <taxon>Multicrustacea</taxon>
        <taxon>Malacostraca</taxon>
        <taxon>Eumalacostraca</taxon>
        <taxon>Eucarida</taxon>
        <taxon>Decapoda</taxon>
        <taxon>Pleocyemata</taxon>
        <taxon>Astacidea</taxon>
        <taxon>Nephropoidea</taxon>
        <taxon>Nephropidae</taxon>
        <taxon>Homarus</taxon>
    </lineage>
</organism>
<evidence type="ECO:0000256" key="9">
    <source>
        <dbReference type="ARBA" id="ARBA00023224"/>
    </source>
</evidence>
<feature type="region of interest" description="Disordered" evidence="10">
    <location>
        <begin position="131"/>
        <end position="166"/>
    </location>
</feature>
<dbReference type="InterPro" id="IPR000276">
    <property type="entry name" value="GPCR_Rhodpsn"/>
</dbReference>
<gene>
    <name evidence="13" type="primary">TkR86C-L1</name>
    <name evidence="13" type="ORF">Hamer_G005099</name>
</gene>
<feature type="compositionally biased region" description="Polar residues" evidence="10">
    <location>
        <begin position="153"/>
        <end position="166"/>
    </location>
</feature>
<dbReference type="Proteomes" id="UP000747542">
    <property type="component" value="Unassembled WGS sequence"/>
</dbReference>
<dbReference type="InterPro" id="IPR001681">
    <property type="entry name" value="Neurokn_rcpt"/>
</dbReference>
<dbReference type="EMBL" id="JAHLQT010024959">
    <property type="protein sequence ID" value="KAG7164699.1"/>
    <property type="molecule type" value="Genomic_DNA"/>
</dbReference>
<comment type="similarity">
    <text evidence="2">Belongs to the G-protein coupled receptor 1 family.</text>
</comment>
<reference evidence="13" key="1">
    <citation type="journal article" date="2021" name="Sci. Adv.">
        <title>The American lobster genome reveals insights on longevity, neural, and immune adaptations.</title>
        <authorList>
            <person name="Polinski J.M."/>
            <person name="Zimin A.V."/>
            <person name="Clark K.F."/>
            <person name="Kohn A.B."/>
            <person name="Sadowski N."/>
            <person name="Timp W."/>
            <person name="Ptitsyn A."/>
            <person name="Khanna P."/>
            <person name="Romanova D.Y."/>
            <person name="Williams P."/>
            <person name="Greenwood S.J."/>
            <person name="Moroz L.L."/>
            <person name="Walt D.R."/>
            <person name="Bodnar A.G."/>
        </authorList>
    </citation>
    <scope>NUCLEOTIDE SEQUENCE</scope>
    <source>
        <strain evidence="13">GMGI-L3</strain>
    </source>
</reference>
<dbReference type="GO" id="GO:0004995">
    <property type="term" value="F:tachykinin receptor activity"/>
    <property type="evidence" value="ECO:0007669"/>
    <property type="project" value="InterPro"/>
</dbReference>
<feature type="domain" description="G-protein coupled receptors family 1 profile" evidence="12">
    <location>
        <begin position="1"/>
        <end position="97"/>
    </location>
</feature>
<comment type="subcellular location">
    <subcellularLocation>
        <location evidence="1">Cell membrane</location>
        <topology evidence="1">Multi-pass membrane protein</topology>
    </subcellularLocation>
</comment>
<keyword evidence="9" id="KW-0807">Transducer</keyword>
<keyword evidence="8 13" id="KW-0675">Receptor</keyword>
<feature type="compositionally biased region" description="Basic and acidic residues" evidence="10">
    <location>
        <begin position="133"/>
        <end position="151"/>
    </location>
</feature>
<keyword evidence="4 11" id="KW-0812">Transmembrane</keyword>
<sequence>MLVMLVCYFLIGRELWGSRSIGELTDRQAASIRSKRRVVKMFIIIVTMFGLCWLPQQAFFLYTFHNSQILDTAHIQHIYLAFYWLAMANAMINPVIYYWMNARFRSYIKEVVLKCLCLKCPRRPSNYDGSPQLERRCPPCDDHSSRSRSDSRQGVNGTLRTTPGSLRSNNHVVVYSSRERLNARNGVLTAGGRRGPAQCDICLHTMRPALLNTMTQPPSLDTHLQTIPLTTVRGDILAEQFNYRASTCLQSQL</sequence>
<keyword evidence="6" id="KW-0297">G-protein coupled receptor</keyword>
<evidence type="ECO:0000259" key="12">
    <source>
        <dbReference type="PROSITE" id="PS50262"/>
    </source>
</evidence>
<comment type="caution">
    <text evidence="13">The sequence shown here is derived from an EMBL/GenBank/DDBJ whole genome shotgun (WGS) entry which is preliminary data.</text>
</comment>
<feature type="non-terminal residue" evidence="13">
    <location>
        <position position="1"/>
    </location>
</feature>
<dbReference type="AlphaFoldDB" id="A0A8J5JZS6"/>
<evidence type="ECO:0000256" key="10">
    <source>
        <dbReference type="SAM" id="MobiDB-lite"/>
    </source>
</evidence>
<dbReference type="PRINTS" id="PR00237">
    <property type="entry name" value="GPCRRHODOPSN"/>
</dbReference>
<dbReference type="Gene3D" id="1.20.1070.10">
    <property type="entry name" value="Rhodopsin 7-helix transmembrane proteins"/>
    <property type="match status" value="1"/>
</dbReference>
<dbReference type="PROSITE" id="PS50262">
    <property type="entry name" value="G_PROTEIN_RECEP_F1_2"/>
    <property type="match status" value="1"/>
</dbReference>
<dbReference type="SUPFAM" id="SSF81321">
    <property type="entry name" value="Family A G protein-coupled receptor-like"/>
    <property type="match status" value="1"/>
</dbReference>
<proteinExistence type="inferred from homology"/>
<keyword evidence="5 11" id="KW-1133">Transmembrane helix</keyword>
<name>A0A8J5JZS6_HOMAM</name>
<dbReference type="GO" id="GO:0005886">
    <property type="term" value="C:plasma membrane"/>
    <property type="evidence" value="ECO:0007669"/>
    <property type="project" value="UniProtKB-SubCell"/>
</dbReference>
<evidence type="ECO:0000256" key="7">
    <source>
        <dbReference type="ARBA" id="ARBA00023136"/>
    </source>
</evidence>
<dbReference type="PANTHER" id="PTHR46925">
    <property type="entry name" value="G-PROTEIN COUPLED RECEPTOR TKR-1-RELATED"/>
    <property type="match status" value="1"/>
</dbReference>
<evidence type="ECO:0000313" key="14">
    <source>
        <dbReference type="Proteomes" id="UP000747542"/>
    </source>
</evidence>
<evidence type="ECO:0000256" key="5">
    <source>
        <dbReference type="ARBA" id="ARBA00022989"/>
    </source>
</evidence>
<evidence type="ECO:0000256" key="4">
    <source>
        <dbReference type="ARBA" id="ARBA00022692"/>
    </source>
</evidence>
<evidence type="ECO:0000256" key="8">
    <source>
        <dbReference type="ARBA" id="ARBA00023170"/>
    </source>
</evidence>
<evidence type="ECO:0000256" key="2">
    <source>
        <dbReference type="ARBA" id="ARBA00010663"/>
    </source>
</evidence>
<evidence type="ECO:0000256" key="11">
    <source>
        <dbReference type="SAM" id="Phobius"/>
    </source>
</evidence>
<evidence type="ECO:0000256" key="1">
    <source>
        <dbReference type="ARBA" id="ARBA00004651"/>
    </source>
</evidence>
<keyword evidence="14" id="KW-1185">Reference proteome</keyword>
<evidence type="ECO:0000313" key="13">
    <source>
        <dbReference type="EMBL" id="KAG7164699.1"/>
    </source>
</evidence>
<dbReference type="Pfam" id="PF00001">
    <property type="entry name" value="7tm_1"/>
    <property type="match status" value="1"/>
</dbReference>
<evidence type="ECO:0000256" key="6">
    <source>
        <dbReference type="ARBA" id="ARBA00023040"/>
    </source>
</evidence>
<accession>A0A8J5JZS6</accession>
<dbReference type="PANTHER" id="PTHR46925:SF2">
    <property type="entry name" value="G-PROTEIN COUPLED RECEPTOR TKR-1-RELATED"/>
    <property type="match status" value="1"/>
</dbReference>
<keyword evidence="3" id="KW-1003">Cell membrane</keyword>
<feature type="transmembrane region" description="Helical" evidence="11">
    <location>
        <begin position="41"/>
        <end position="62"/>
    </location>
</feature>
<keyword evidence="7 11" id="KW-0472">Membrane</keyword>